<protein>
    <recommendedName>
        <fullName evidence="2">Glutaredoxin domain-containing protein</fullName>
    </recommendedName>
</protein>
<dbReference type="Proteomes" id="UP000297245">
    <property type="component" value="Unassembled WGS sequence"/>
</dbReference>
<accession>A0A4S8MXQ7</accession>
<dbReference type="GO" id="GO:0005829">
    <property type="term" value="C:cytosol"/>
    <property type="evidence" value="ECO:0007669"/>
    <property type="project" value="TreeGrafter"/>
</dbReference>
<feature type="compositionally biased region" description="Polar residues" evidence="1">
    <location>
        <begin position="93"/>
        <end position="104"/>
    </location>
</feature>
<name>A0A4S8MXQ7_DENBC</name>
<dbReference type="GO" id="GO:0006879">
    <property type="term" value="P:intracellular iron ion homeostasis"/>
    <property type="evidence" value="ECO:0007669"/>
    <property type="project" value="TreeGrafter"/>
</dbReference>
<evidence type="ECO:0000313" key="4">
    <source>
        <dbReference type="Proteomes" id="UP000297245"/>
    </source>
</evidence>
<gene>
    <name evidence="3" type="ORF">K435DRAFT_824776</name>
</gene>
<evidence type="ECO:0000256" key="1">
    <source>
        <dbReference type="SAM" id="MobiDB-lite"/>
    </source>
</evidence>
<dbReference type="Gene3D" id="3.40.30.10">
    <property type="entry name" value="Glutaredoxin"/>
    <property type="match status" value="2"/>
</dbReference>
<dbReference type="InterPro" id="IPR004480">
    <property type="entry name" value="Monothiol_GRX-rel"/>
</dbReference>
<organism evidence="3 4">
    <name type="scientific">Dendrothele bispora (strain CBS 962.96)</name>
    <dbReference type="NCBI Taxonomy" id="1314807"/>
    <lineage>
        <taxon>Eukaryota</taxon>
        <taxon>Fungi</taxon>
        <taxon>Dikarya</taxon>
        <taxon>Basidiomycota</taxon>
        <taxon>Agaricomycotina</taxon>
        <taxon>Agaricomycetes</taxon>
        <taxon>Agaricomycetidae</taxon>
        <taxon>Agaricales</taxon>
        <taxon>Agaricales incertae sedis</taxon>
        <taxon>Dendrothele</taxon>
    </lineage>
</organism>
<sequence>MSSNFHQVISPTHLQHLLSADLNRVSVLNFWVEWAEPCRQMNEVIKAESQSDISGSFDIESVPTIILRGHTLLQRISGADASALTTAVGKFASTPSQVQPQSKTKGLPAKAPKAETPQQLENRMRSIMSQSKVVLFMKGSPDEPKCEFSRKIVGLLKDQKVEFSSFDILRDEPVRQVLDVREIACIGPLWQLLG</sequence>
<dbReference type="Pfam" id="PF00462">
    <property type="entry name" value="Glutaredoxin"/>
    <property type="match status" value="1"/>
</dbReference>
<feature type="region of interest" description="Disordered" evidence="1">
    <location>
        <begin position="93"/>
        <end position="117"/>
    </location>
</feature>
<reference evidence="3 4" key="1">
    <citation type="journal article" date="2019" name="Nat. Ecol. Evol.">
        <title>Megaphylogeny resolves global patterns of mushroom evolution.</title>
        <authorList>
            <person name="Varga T."/>
            <person name="Krizsan K."/>
            <person name="Foldi C."/>
            <person name="Dima B."/>
            <person name="Sanchez-Garcia M."/>
            <person name="Sanchez-Ramirez S."/>
            <person name="Szollosi G.J."/>
            <person name="Szarkandi J.G."/>
            <person name="Papp V."/>
            <person name="Albert L."/>
            <person name="Andreopoulos W."/>
            <person name="Angelini C."/>
            <person name="Antonin V."/>
            <person name="Barry K.W."/>
            <person name="Bougher N.L."/>
            <person name="Buchanan P."/>
            <person name="Buyck B."/>
            <person name="Bense V."/>
            <person name="Catcheside P."/>
            <person name="Chovatia M."/>
            <person name="Cooper J."/>
            <person name="Damon W."/>
            <person name="Desjardin D."/>
            <person name="Finy P."/>
            <person name="Geml J."/>
            <person name="Haridas S."/>
            <person name="Hughes K."/>
            <person name="Justo A."/>
            <person name="Karasinski D."/>
            <person name="Kautmanova I."/>
            <person name="Kiss B."/>
            <person name="Kocsube S."/>
            <person name="Kotiranta H."/>
            <person name="LaButti K.M."/>
            <person name="Lechner B.E."/>
            <person name="Liimatainen K."/>
            <person name="Lipzen A."/>
            <person name="Lukacs Z."/>
            <person name="Mihaltcheva S."/>
            <person name="Morgado L.N."/>
            <person name="Niskanen T."/>
            <person name="Noordeloos M.E."/>
            <person name="Ohm R.A."/>
            <person name="Ortiz-Santana B."/>
            <person name="Ovrebo C."/>
            <person name="Racz N."/>
            <person name="Riley R."/>
            <person name="Savchenko A."/>
            <person name="Shiryaev A."/>
            <person name="Soop K."/>
            <person name="Spirin V."/>
            <person name="Szebenyi C."/>
            <person name="Tomsovsky M."/>
            <person name="Tulloss R.E."/>
            <person name="Uehling J."/>
            <person name="Grigoriev I.V."/>
            <person name="Vagvolgyi C."/>
            <person name="Papp T."/>
            <person name="Martin F.M."/>
            <person name="Miettinen O."/>
            <person name="Hibbett D.S."/>
            <person name="Nagy L.G."/>
        </authorList>
    </citation>
    <scope>NUCLEOTIDE SEQUENCE [LARGE SCALE GENOMIC DNA]</scope>
    <source>
        <strain evidence="3 4">CBS 962.96</strain>
    </source>
</reference>
<dbReference type="PROSITE" id="PS51354">
    <property type="entry name" value="GLUTAREDOXIN_2"/>
    <property type="match status" value="1"/>
</dbReference>
<dbReference type="OrthoDB" id="415696at2759"/>
<dbReference type="InterPro" id="IPR002109">
    <property type="entry name" value="Glutaredoxin"/>
</dbReference>
<dbReference type="GO" id="GO:0051537">
    <property type="term" value="F:2 iron, 2 sulfur cluster binding"/>
    <property type="evidence" value="ECO:0007669"/>
    <property type="project" value="TreeGrafter"/>
</dbReference>
<dbReference type="GO" id="GO:0015036">
    <property type="term" value="F:disulfide oxidoreductase activity"/>
    <property type="evidence" value="ECO:0007669"/>
    <property type="project" value="UniProtKB-ARBA"/>
</dbReference>
<dbReference type="SUPFAM" id="SSF52833">
    <property type="entry name" value="Thioredoxin-like"/>
    <property type="match status" value="2"/>
</dbReference>
<dbReference type="GO" id="GO:0005634">
    <property type="term" value="C:nucleus"/>
    <property type="evidence" value="ECO:0007669"/>
    <property type="project" value="TreeGrafter"/>
</dbReference>
<dbReference type="AlphaFoldDB" id="A0A4S8MXQ7"/>
<dbReference type="PANTHER" id="PTHR10293:SF73">
    <property type="entry name" value="GLUTAREDOXIN-3"/>
    <property type="match status" value="1"/>
</dbReference>
<proteinExistence type="predicted"/>
<feature type="domain" description="Glutaredoxin" evidence="2">
    <location>
        <begin position="133"/>
        <end position="178"/>
    </location>
</feature>
<keyword evidence="4" id="KW-1185">Reference proteome</keyword>
<evidence type="ECO:0000259" key="2">
    <source>
        <dbReference type="Pfam" id="PF00462"/>
    </source>
</evidence>
<dbReference type="EMBL" id="ML179035">
    <property type="protein sequence ID" value="THV08187.1"/>
    <property type="molecule type" value="Genomic_DNA"/>
</dbReference>
<dbReference type="InterPro" id="IPR036249">
    <property type="entry name" value="Thioredoxin-like_sf"/>
</dbReference>
<dbReference type="PANTHER" id="PTHR10293">
    <property type="entry name" value="GLUTAREDOXIN FAMILY MEMBER"/>
    <property type="match status" value="1"/>
</dbReference>
<evidence type="ECO:0000313" key="3">
    <source>
        <dbReference type="EMBL" id="THV08187.1"/>
    </source>
</evidence>